<evidence type="ECO:0000313" key="1">
    <source>
        <dbReference type="EMBL" id="KAK7092514.1"/>
    </source>
</evidence>
<comment type="caution">
    <text evidence="1">The sequence shown here is derived from an EMBL/GenBank/DDBJ whole genome shotgun (WGS) entry which is preliminary data.</text>
</comment>
<dbReference type="GO" id="GO:0016787">
    <property type="term" value="F:hydrolase activity"/>
    <property type="evidence" value="ECO:0007669"/>
    <property type="project" value="InterPro"/>
</dbReference>
<name>A0AAN9AU02_9CAEN</name>
<dbReference type="AlphaFoldDB" id="A0AAN9AU02"/>
<dbReference type="InterPro" id="IPR029058">
    <property type="entry name" value="AB_hydrolase_fold"/>
</dbReference>
<dbReference type="PANTHER" id="PTHR15394:SF3">
    <property type="entry name" value="SERINE HYDROLASE RBBP9"/>
    <property type="match status" value="1"/>
</dbReference>
<evidence type="ECO:0000313" key="2">
    <source>
        <dbReference type="Proteomes" id="UP001374579"/>
    </source>
</evidence>
<sequence length="186" mass="21047">MMAEKSEVKVVIAPGNGAGDVRRCNWYGWLEEKLTKAGVKCILRDFPDPIKARESVWLPFMQDELSCDHNTIIVGHSSGAEAAMRYAETHKVKGIILVSACVTDLGEESERISGYYNRPWQWEAIKNNTEFIAQFGSTDDPFISWEEHQQVADGLQPKLFKFDDRGHFMNTVFPELLSFVTSVATK</sequence>
<dbReference type="Proteomes" id="UP001374579">
    <property type="component" value="Unassembled WGS sequence"/>
</dbReference>
<gene>
    <name evidence="1" type="ORF">V1264_008249</name>
</gene>
<protein>
    <recommendedName>
        <fullName evidence="3">Hydrolase RBBP9</fullName>
    </recommendedName>
</protein>
<dbReference type="SUPFAM" id="SSF53474">
    <property type="entry name" value="alpha/beta-Hydrolases"/>
    <property type="match status" value="1"/>
</dbReference>
<dbReference type="EMBL" id="JBAMIC010000021">
    <property type="protein sequence ID" value="KAK7092514.1"/>
    <property type="molecule type" value="Genomic_DNA"/>
</dbReference>
<dbReference type="Pfam" id="PF06821">
    <property type="entry name" value="Ser_hydrolase"/>
    <property type="match status" value="1"/>
</dbReference>
<reference evidence="1 2" key="1">
    <citation type="submission" date="2024-02" db="EMBL/GenBank/DDBJ databases">
        <title>Chromosome-scale genome assembly of the rough periwinkle Littorina saxatilis.</title>
        <authorList>
            <person name="De Jode A."/>
            <person name="Faria R."/>
            <person name="Formenti G."/>
            <person name="Sims Y."/>
            <person name="Smith T.P."/>
            <person name="Tracey A."/>
            <person name="Wood J.M.D."/>
            <person name="Zagrodzka Z.B."/>
            <person name="Johannesson K."/>
            <person name="Butlin R.K."/>
            <person name="Leder E.H."/>
        </authorList>
    </citation>
    <scope>NUCLEOTIDE SEQUENCE [LARGE SCALE GENOMIC DNA]</scope>
    <source>
        <strain evidence="1">Snail1</strain>
        <tissue evidence="1">Muscle</tissue>
    </source>
</reference>
<proteinExistence type="predicted"/>
<dbReference type="InterPro" id="IPR010662">
    <property type="entry name" value="RBBP9/YdeN"/>
</dbReference>
<keyword evidence="2" id="KW-1185">Reference proteome</keyword>
<organism evidence="1 2">
    <name type="scientific">Littorina saxatilis</name>
    <dbReference type="NCBI Taxonomy" id="31220"/>
    <lineage>
        <taxon>Eukaryota</taxon>
        <taxon>Metazoa</taxon>
        <taxon>Spiralia</taxon>
        <taxon>Lophotrochozoa</taxon>
        <taxon>Mollusca</taxon>
        <taxon>Gastropoda</taxon>
        <taxon>Caenogastropoda</taxon>
        <taxon>Littorinimorpha</taxon>
        <taxon>Littorinoidea</taxon>
        <taxon>Littorinidae</taxon>
        <taxon>Littorina</taxon>
    </lineage>
</organism>
<accession>A0AAN9AU02</accession>
<evidence type="ECO:0008006" key="3">
    <source>
        <dbReference type="Google" id="ProtNLM"/>
    </source>
</evidence>
<dbReference type="Gene3D" id="3.40.50.1820">
    <property type="entry name" value="alpha/beta hydrolase"/>
    <property type="match status" value="1"/>
</dbReference>
<dbReference type="PANTHER" id="PTHR15394">
    <property type="entry name" value="SERINE HYDROLASE RBBP9"/>
    <property type="match status" value="1"/>
</dbReference>